<evidence type="ECO:0000256" key="1">
    <source>
        <dbReference type="SAM" id="MobiDB-lite"/>
    </source>
</evidence>
<keyword evidence="2" id="KW-0472">Membrane</keyword>
<evidence type="ECO:0008006" key="5">
    <source>
        <dbReference type="Google" id="ProtNLM"/>
    </source>
</evidence>
<evidence type="ECO:0000313" key="4">
    <source>
        <dbReference type="Proteomes" id="UP001500621"/>
    </source>
</evidence>
<keyword evidence="4" id="KW-1185">Reference proteome</keyword>
<feature type="region of interest" description="Disordered" evidence="1">
    <location>
        <begin position="177"/>
        <end position="207"/>
    </location>
</feature>
<proteinExistence type="predicted"/>
<keyword evidence="2" id="KW-1133">Transmembrane helix</keyword>
<feature type="transmembrane region" description="Helical" evidence="2">
    <location>
        <begin position="153"/>
        <end position="171"/>
    </location>
</feature>
<feature type="transmembrane region" description="Helical" evidence="2">
    <location>
        <begin position="74"/>
        <end position="94"/>
    </location>
</feature>
<dbReference type="Proteomes" id="UP001500621">
    <property type="component" value="Unassembled WGS sequence"/>
</dbReference>
<dbReference type="EMBL" id="BAABIM010000004">
    <property type="protein sequence ID" value="GAA4694076.1"/>
    <property type="molecule type" value="Genomic_DNA"/>
</dbReference>
<keyword evidence="2" id="KW-0812">Transmembrane</keyword>
<sequence>MPDLSTSAAPSPSRWRGAAVQAALIVALLALCGAAAGWVWHRLWAPAPPGVAVEGRWIPLPPVGSAAQFQGTGWFVVVAVATGVLVGVLVALLLSREELVSLAAVVVGSVLATWVMYRVGVALAPPDPAPVAAGAEDGTRLLGTLAVSGRSPFAALPLGALVGLALTYVGVHRPRGEQAGDPLSVRSSGRASGHSSGAAEVGGSRQD</sequence>
<feature type="transmembrane region" description="Helical" evidence="2">
    <location>
        <begin position="20"/>
        <end position="40"/>
    </location>
</feature>
<feature type="transmembrane region" description="Helical" evidence="2">
    <location>
        <begin position="99"/>
        <end position="117"/>
    </location>
</feature>
<protein>
    <recommendedName>
        <fullName evidence="5">Trp biosynthesis protein</fullName>
    </recommendedName>
</protein>
<dbReference type="RefSeq" id="WP_345268322.1">
    <property type="nucleotide sequence ID" value="NZ_BAABIM010000004.1"/>
</dbReference>
<feature type="compositionally biased region" description="Low complexity" evidence="1">
    <location>
        <begin position="184"/>
        <end position="199"/>
    </location>
</feature>
<evidence type="ECO:0000256" key="2">
    <source>
        <dbReference type="SAM" id="Phobius"/>
    </source>
</evidence>
<comment type="caution">
    <text evidence="3">The sequence shown here is derived from an EMBL/GenBank/DDBJ whole genome shotgun (WGS) entry which is preliminary data.</text>
</comment>
<evidence type="ECO:0000313" key="3">
    <source>
        <dbReference type="EMBL" id="GAA4694076.1"/>
    </source>
</evidence>
<organism evidence="3 4">
    <name type="scientific">Nocardioides nanhaiensis</name>
    <dbReference type="NCBI Taxonomy" id="1476871"/>
    <lineage>
        <taxon>Bacteria</taxon>
        <taxon>Bacillati</taxon>
        <taxon>Actinomycetota</taxon>
        <taxon>Actinomycetes</taxon>
        <taxon>Propionibacteriales</taxon>
        <taxon>Nocardioidaceae</taxon>
        <taxon>Nocardioides</taxon>
    </lineage>
</organism>
<reference evidence="4" key="1">
    <citation type="journal article" date="2019" name="Int. J. Syst. Evol. Microbiol.">
        <title>The Global Catalogue of Microorganisms (GCM) 10K type strain sequencing project: providing services to taxonomists for standard genome sequencing and annotation.</title>
        <authorList>
            <consortium name="The Broad Institute Genomics Platform"/>
            <consortium name="The Broad Institute Genome Sequencing Center for Infectious Disease"/>
            <person name="Wu L."/>
            <person name="Ma J."/>
        </authorList>
    </citation>
    <scope>NUCLEOTIDE SEQUENCE [LARGE SCALE GENOMIC DNA]</scope>
    <source>
        <strain evidence="4">JCM 18127</strain>
    </source>
</reference>
<accession>A0ABP8WR14</accession>
<name>A0ABP8WR14_9ACTN</name>
<gene>
    <name evidence="3" type="ORF">GCM10023226_35190</name>
</gene>